<feature type="compositionally biased region" description="Basic and acidic residues" evidence="1">
    <location>
        <begin position="208"/>
        <end position="219"/>
    </location>
</feature>
<feature type="region of interest" description="Disordered" evidence="1">
    <location>
        <begin position="203"/>
        <end position="226"/>
    </location>
</feature>
<accession>A0AAV9J0B1</accession>
<feature type="compositionally biased region" description="Polar residues" evidence="1">
    <location>
        <begin position="72"/>
        <end position="83"/>
    </location>
</feature>
<dbReference type="EMBL" id="JANCYW010000012">
    <property type="protein sequence ID" value="KAK4537453.1"/>
    <property type="molecule type" value="Genomic_DNA"/>
</dbReference>
<sequence length="430" mass="48086">MEEMWRVPRRGARIWAPPADHLRSVFRSRRVSFCSQGKTPESDDSDVDLSQDWRSVALAQHPRTSAPHGQETFGQTKHPTGAQTPAAPPSPRHQTSAAHRIGRALSMEEMARLGRAFRERFPQPASALSALNSVVGGDPGGAITDADEARWWGRHGRPASEAWYTEWHAFMTHVRRKLRRERRPVRITFGGAKRWVAKYVPQRRRRVRDSGENDPDANHGARRRARVEDTCMRHGREQAAAHEALPAAWHMPSSAPQRDGTIANAPRPVACAGPCTPPPPGAWWARERFAAGEPVWIRQWPSQGGWRWPGIIARDPLRVLSLSELAAHAPLQNLVLVESSDGSAAASGGHCYRWVGIDTVESMLPTDAQQVCAQEFHARRTDSPQQQQFERALKQVLRIAEQWWRSVLRSTSPSRSPLACLPRAHPDTSA</sequence>
<organism evidence="2 3">
    <name type="scientific">Cyanidium caldarium</name>
    <name type="common">Red alga</name>
    <dbReference type="NCBI Taxonomy" id="2771"/>
    <lineage>
        <taxon>Eukaryota</taxon>
        <taxon>Rhodophyta</taxon>
        <taxon>Bangiophyceae</taxon>
        <taxon>Cyanidiales</taxon>
        <taxon>Cyanidiaceae</taxon>
        <taxon>Cyanidium</taxon>
    </lineage>
</organism>
<reference evidence="2 3" key="1">
    <citation type="submission" date="2022-07" db="EMBL/GenBank/DDBJ databases">
        <title>Genome-wide signatures of adaptation to extreme environments.</title>
        <authorList>
            <person name="Cho C.H."/>
            <person name="Yoon H.S."/>
        </authorList>
    </citation>
    <scope>NUCLEOTIDE SEQUENCE [LARGE SCALE GENOMIC DNA]</scope>
    <source>
        <strain evidence="2 3">DBV 063 E5</strain>
    </source>
</reference>
<evidence type="ECO:0000313" key="2">
    <source>
        <dbReference type="EMBL" id="KAK4537453.1"/>
    </source>
</evidence>
<name>A0AAV9J0B1_CYACA</name>
<evidence type="ECO:0000256" key="1">
    <source>
        <dbReference type="SAM" id="MobiDB-lite"/>
    </source>
</evidence>
<comment type="caution">
    <text evidence="2">The sequence shown here is derived from an EMBL/GenBank/DDBJ whole genome shotgun (WGS) entry which is preliminary data.</text>
</comment>
<keyword evidence="3" id="KW-1185">Reference proteome</keyword>
<gene>
    <name evidence="2" type="ORF">CDCA_CDCA12G3478</name>
</gene>
<protein>
    <recommendedName>
        <fullName evidence="4">PWWP domain-containing protein</fullName>
    </recommendedName>
</protein>
<feature type="region of interest" description="Disordered" evidence="1">
    <location>
        <begin position="33"/>
        <end position="99"/>
    </location>
</feature>
<feature type="region of interest" description="Disordered" evidence="1">
    <location>
        <begin position="411"/>
        <end position="430"/>
    </location>
</feature>
<dbReference type="AlphaFoldDB" id="A0AAV9J0B1"/>
<evidence type="ECO:0000313" key="3">
    <source>
        <dbReference type="Proteomes" id="UP001301350"/>
    </source>
</evidence>
<proteinExistence type="predicted"/>
<dbReference type="Proteomes" id="UP001301350">
    <property type="component" value="Unassembled WGS sequence"/>
</dbReference>
<evidence type="ECO:0008006" key="4">
    <source>
        <dbReference type="Google" id="ProtNLM"/>
    </source>
</evidence>